<gene>
    <name evidence="2" type="ORF">B0J13DRAFT_552194</name>
</gene>
<evidence type="ECO:0000313" key="2">
    <source>
        <dbReference type="EMBL" id="KAH7149690.1"/>
    </source>
</evidence>
<evidence type="ECO:0000256" key="1">
    <source>
        <dbReference type="SAM" id="MobiDB-lite"/>
    </source>
</evidence>
<name>A0A9P9JB40_9HYPO</name>
<reference evidence="2" key="1">
    <citation type="journal article" date="2021" name="Nat. Commun.">
        <title>Genetic determinants of endophytism in the Arabidopsis root mycobiome.</title>
        <authorList>
            <person name="Mesny F."/>
            <person name="Miyauchi S."/>
            <person name="Thiergart T."/>
            <person name="Pickel B."/>
            <person name="Atanasova L."/>
            <person name="Karlsson M."/>
            <person name="Huettel B."/>
            <person name="Barry K.W."/>
            <person name="Haridas S."/>
            <person name="Chen C."/>
            <person name="Bauer D."/>
            <person name="Andreopoulos W."/>
            <person name="Pangilinan J."/>
            <person name="LaButti K."/>
            <person name="Riley R."/>
            <person name="Lipzen A."/>
            <person name="Clum A."/>
            <person name="Drula E."/>
            <person name="Henrissat B."/>
            <person name="Kohler A."/>
            <person name="Grigoriev I.V."/>
            <person name="Martin F.M."/>
            <person name="Hacquard S."/>
        </authorList>
    </citation>
    <scope>NUCLEOTIDE SEQUENCE</scope>
    <source>
        <strain evidence="2">MPI-CAGE-AT-0021</strain>
    </source>
</reference>
<accession>A0A9P9JB40</accession>
<evidence type="ECO:0000313" key="3">
    <source>
        <dbReference type="Proteomes" id="UP000717696"/>
    </source>
</evidence>
<dbReference type="AlphaFoldDB" id="A0A9P9JB40"/>
<dbReference type="Proteomes" id="UP000717696">
    <property type="component" value="Unassembled WGS sequence"/>
</dbReference>
<organism evidence="2 3">
    <name type="scientific">Dactylonectria estremocensis</name>
    <dbReference type="NCBI Taxonomy" id="1079267"/>
    <lineage>
        <taxon>Eukaryota</taxon>
        <taxon>Fungi</taxon>
        <taxon>Dikarya</taxon>
        <taxon>Ascomycota</taxon>
        <taxon>Pezizomycotina</taxon>
        <taxon>Sordariomycetes</taxon>
        <taxon>Hypocreomycetidae</taxon>
        <taxon>Hypocreales</taxon>
        <taxon>Nectriaceae</taxon>
        <taxon>Dactylonectria</taxon>
    </lineage>
</organism>
<comment type="caution">
    <text evidence="2">The sequence shown here is derived from an EMBL/GenBank/DDBJ whole genome shotgun (WGS) entry which is preliminary data.</text>
</comment>
<proteinExistence type="predicted"/>
<sequence length="259" mass="28233">MDAQSARLPHMGHLTTPRPLPSSEFQLSLKVSLLQRVGTGAGNRRQRAISTPDCPKFVIFLNSLREVGHGHLGSLAAWQLVAQPEQAQVETCRSLYAVLGRAAEGALTAWEGVVEWSQVWSNQLWMSVFLAIANEGEITTYACWIQALLFPLCPPLDPARFDLCLQCLARYGGACFGPWGVASALPSRRLGGRLGRDKNSLAKRHTSRSNRTMAVTGKLVSALARPGLLIFVCAFITIRIDIVRLQLTSCPPSLPTGKC</sequence>
<keyword evidence="3" id="KW-1185">Reference proteome</keyword>
<feature type="region of interest" description="Disordered" evidence="1">
    <location>
        <begin position="1"/>
        <end position="21"/>
    </location>
</feature>
<dbReference type="EMBL" id="JAGMUU010000007">
    <property type="protein sequence ID" value="KAH7149690.1"/>
    <property type="molecule type" value="Genomic_DNA"/>
</dbReference>
<protein>
    <submittedName>
        <fullName evidence="2">Uncharacterized protein</fullName>
    </submittedName>
</protein>